<accession>E3MUT6</accession>
<dbReference type="OrthoDB" id="5911039at2759"/>
<dbReference type="GeneID" id="9826450"/>
<dbReference type="KEGG" id="crq:GCK72_007485"/>
<dbReference type="HOGENOM" id="CLU_042576_0_1_1"/>
<dbReference type="InParanoid" id="E3MUT6"/>
<dbReference type="Proteomes" id="UP000008281">
    <property type="component" value="Unassembled WGS sequence"/>
</dbReference>
<dbReference type="eggNOG" id="ENOG502THZU">
    <property type="taxonomic scope" value="Eukaryota"/>
</dbReference>
<dbReference type="Pfam" id="PF12078">
    <property type="entry name" value="DUF3557"/>
    <property type="match status" value="1"/>
</dbReference>
<evidence type="ECO:0000313" key="1">
    <source>
        <dbReference type="EMBL" id="EFP09912.1"/>
    </source>
</evidence>
<dbReference type="PANTHER" id="PTHR31379">
    <property type="entry name" value="F-BOX C PROTEIN-RELATED-RELATED"/>
    <property type="match status" value="1"/>
</dbReference>
<proteinExistence type="predicted"/>
<gene>
    <name evidence="1" type="ORF">CRE_21336</name>
</gene>
<dbReference type="EMBL" id="DS268480">
    <property type="protein sequence ID" value="EFP09912.1"/>
    <property type="molecule type" value="Genomic_DNA"/>
</dbReference>
<dbReference type="InterPro" id="IPR021942">
    <property type="entry name" value="DUF3557"/>
</dbReference>
<dbReference type="RefSeq" id="XP_003100154.2">
    <property type="nucleotide sequence ID" value="XM_003100106.2"/>
</dbReference>
<dbReference type="CTD" id="9826450"/>
<name>E3MUT6_CAERE</name>
<dbReference type="AlphaFoldDB" id="E3MUT6"/>
<evidence type="ECO:0000313" key="2">
    <source>
        <dbReference type="Proteomes" id="UP000008281"/>
    </source>
</evidence>
<dbReference type="FunCoup" id="E3MUT6">
    <property type="interactions" value="1258"/>
</dbReference>
<sequence length="456" mass="53408">MKSIPLQYESLKAVLIHMDANIRFKISQRLPTIRITEKMVPLRVRSLRLDEYSTTVNDTVYQLGIYREFKLGENILEKIKRENDYGGIESDLDQYGFRISPGHSLVTPGDISFRDMNSHALQYDTIGVERSYRDELKIYEKALLLRTNSETDGITTTEHDGNLEGNRADLFPTYGLQMPLDTLKYHIDNLYTELLPFECRRFNLKPPYVCYIQLTIQTGKTKQIQRFPYKIKLYEAMKSLNTLLFGGRRSLILAERFHLPTSSIILRLPIGFKVGTRQLRDLPFFQNDRFNILSSILDLSFFPLDLISIYVKNANDVQHPIVSTAKTLIIFGFGTDVDKRTAIRNCSNRQVAFRSIWFTITVEQMFGNVQYCLENQLIETCYSYSINDEKTAKELFRLIKTHINNTKRTKRCVSIKTTDRRRLEVFYIPTKSMQNEEQVERMYDSKWILKIRIVRV</sequence>
<keyword evidence="2" id="KW-1185">Reference proteome</keyword>
<organism evidence="2">
    <name type="scientific">Caenorhabditis remanei</name>
    <name type="common">Caenorhabditis vulgaris</name>
    <dbReference type="NCBI Taxonomy" id="31234"/>
    <lineage>
        <taxon>Eukaryota</taxon>
        <taxon>Metazoa</taxon>
        <taxon>Ecdysozoa</taxon>
        <taxon>Nematoda</taxon>
        <taxon>Chromadorea</taxon>
        <taxon>Rhabditida</taxon>
        <taxon>Rhabditina</taxon>
        <taxon>Rhabditomorpha</taxon>
        <taxon>Rhabditoidea</taxon>
        <taxon>Rhabditidae</taxon>
        <taxon>Peloderinae</taxon>
        <taxon>Caenorhabditis</taxon>
    </lineage>
</organism>
<protein>
    <submittedName>
        <fullName evidence="1">Uncharacterized protein</fullName>
    </submittedName>
</protein>
<dbReference type="PANTHER" id="PTHR31379:SF1">
    <property type="entry name" value="F-BOX C PROTEIN-RELATED"/>
    <property type="match status" value="1"/>
</dbReference>
<dbReference type="OMA" id="FRISPGH"/>
<reference evidence="1" key="1">
    <citation type="submission" date="2007-07" db="EMBL/GenBank/DDBJ databases">
        <title>PCAP assembly of the Caenorhabditis remanei genome.</title>
        <authorList>
            <consortium name="The Caenorhabditis remanei Sequencing Consortium"/>
            <person name="Wilson R.K."/>
        </authorList>
    </citation>
    <scope>NUCLEOTIDE SEQUENCE [LARGE SCALE GENOMIC DNA]</scope>
    <source>
        <strain evidence="1">PB4641</strain>
    </source>
</reference>